<dbReference type="AlphaFoldDB" id="A0A7H0FUI4"/>
<dbReference type="EMBL" id="CP060820">
    <property type="protein sequence ID" value="QNP39700.1"/>
    <property type="molecule type" value="Genomic_DNA"/>
</dbReference>
<organism evidence="1 2">
    <name type="scientific">Agrilutibacter terrestris</name>
    <dbReference type="NCBI Taxonomy" id="2865112"/>
    <lineage>
        <taxon>Bacteria</taxon>
        <taxon>Pseudomonadati</taxon>
        <taxon>Pseudomonadota</taxon>
        <taxon>Gammaproteobacteria</taxon>
        <taxon>Lysobacterales</taxon>
        <taxon>Lysobacteraceae</taxon>
        <taxon>Agrilutibacter</taxon>
    </lineage>
</organism>
<dbReference type="SUPFAM" id="SSF54909">
    <property type="entry name" value="Dimeric alpha+beta barrel"/>
    <property type="match status" value="1"/>
</dbReference>
<protein>
    <recommendedName>
        <fullName evidence="3">YCII-related domain-containing protein</fullName>
    </recommendedName>
</protein>
<evidence type="ECO:0000313" key="1">
    <source>
        <dbReference type="EMBL" id="QNP39700.1"/>
    </source>
</evidence>
<dbReference type="KEGG" id="lsx:H8B22_09235"/>
<dbReference type="Proteomes" id="UP000516018">
    <property type="component" value="Chromosome"/>
</dbReference>
<keyword evidence="2" id="KW-1185">Reference proteome</keyword>
<accession>A0A7H0FUI4</accession>
<gene>
    <name evidence="1" type="ORF">H8B22_09235</name>
</gene>
<dbReference type="RefSeq" id="WP_187711146.1">
    <property type="nucleotide sequence ID" value="NZ_CP060820.1"/>
</dbReference>
<dbReference type="InterPro" id="IPR011008">
    <property type="entry name" value="Dimeric_a/b-barrel"/>
</dbReference>
<dbReference type="Gene3D" id="3.30.70.1060">
    <property type="entry name" value="Dimeric alpha+beta barrel"/>
    <property type="match status" value="1"/>
</dbReference>
<sequence>MKKFMAVFTGSPDAMAQWQALDEAERKRREAAGMQAWKQWAEQLGDRIVDHGAPLGKTKRVTTDGIADTRNNLAAYTVVQAESQDAAARLFENHPHFTIFPGDGVEIMECLPIPGM</sequence>
<proteinExistence type="predicted"/>
<reference evidence="1 2" key="1">
    <citation type="submission" date="2020-08" db="EMBL/GenBank/DDBJ databases">
        <title>Lysobacter sp. II4 sp. nov., isolated from soil.</title>
        <authorList>
            <person name="Woo C.Y."/>
            <person name="Kim J."/>
        </authorList>
    </citation>
    <scope>NUCLEOTIDE SEQUENCE [LARGE SCALE GENOMIC DNA]</scope>
    <source>
        <strain evidence="1 2">II4</strain>
    </source>
</reference>
<evidence type="ECO:0000313" key="2">
    <source>
        <dbReference type="Proteomes" id="UP000516018"/>
    </source>
</evidence>
<name>A0A7H0FUI4_9GAMM</name>
<evidence type="ECO:0008006" key="3">
    <source>
        <dbReference type="Google" id="ProtNLM"/>
    </source>
</evidence>